<dbReference type="Proteomes" id="UP000535020">
    <property type="component" value="Unassembled WGS sequence"/>
</dbReference>
<feature type="signal peptide" evidence="1">
    <location>
        <begin position="1"/>
        <end position="19"/>
    </location>
</feature>
<accession>A0A7Y8Y684</accession>
<keyword evidence="1" id="KW-0732">Signal</keyword>
<dbReference type="AlphaFoldDB" id="A0A7Y8Y684"/>
<proteinExistence type="predicted"/>
<keyword evidence="3" id="KW-1185">Reference proteome</keyword>
<organism evidence="2 3">
    <name type="scientific">Flavobacterium agri</name>
    <dbReference type="NCBI Taxonomy" id="2743471"/>
    <lineage>
        <taxon>Bacteria</taxon>
        <taxon>Pseudomonadati</taxon>
        <taxon>Bacteroidota</taxon>
        <taxon>Flavobacteriia</taxon>
        <taxon>Flavobacteriales</taxon>
        <taxon>Flavobacteriaceae</taxon>
        <taxon>Flavobacterium</taxon>
    </lineage>
</organism>
<dbReference type="InterPro" id="IPR036249">
    <property type="entry name" value="Thioredoxin-like_sf"/>
</dbReference>
<evidence type="ECO:0000256" key="1">
    <source>
        <dbReference type="SAM" id="SignalP"/>
    </source>
</evidence>
<dbReference type="RefSeq" id="WP_176006856.1">
    <property type="nucleotide sequence ID" value="NZ_JABWMI010000015.1"/>
</dbReference>
<comment type="caution">
    <text evidence="2">The sequence shown here is derived from an EMBL/GenBank/DDBJ whole genome shotgun (WGS) entry which is preliminary data.</text>
</comment>
<dbReference type="Gene3D" id="3.40.30.10">
    <property type="entry name" value="Glutaredoxin"/>
    <property type="match status" value="1"/>
</dbReference>
<sequence length="233" mass="26655">MRLILLFFLIVFAPQSAISQEKTILFSDAIKSNIKKYNKESDKVYQNGDIEKGQALFDSLVKNHLVGSKFDDYTFKSVNSKKVKLSKIGKPTFIITYSSWCVINKGEIAALNKLARNYNDSIQFIVVFWDTKQNMKKIGRQFNGKIKVCYANESYKNDATAVSTLKHTLGFPTSYFLNSDMEVVDIKRGGIAIPPRTPSRKAMEMNYALFDERLTDFMQKKDQMHQLAVLSQD</sequence>
<evidence type="ECO:0000313" key="3">
    <source>
        <dbReference type="Proteomes" id="UP000535020"/>
    </source>
</evidence>
<dbReference type="EMBL" id="JACBJI010000006">
    <property type="protein sequence ID" value="NYA72050.1"/>
    <property type="molecule type" value="Genomic_DNA"/>
</dbReference>
<protein>
    <submittedName>
        <fullName evidence="2">Redoxin domain-containing protein</fullName>
    </submittedName>
</protein>
<evidence type="ECO:0000313" key="2">
    <source>
        <dbReference type="EMBL" id="NYA72050.1"/>
    </source>
</evidence>
<reference evidence="2 3" key="1">
    <citation type="submission" date="2020-07" db="EMBL/GenBank/DDBJ databases">
        <authorList>
            <person name="Sun Q."/>
        </authorList>
    </citation>
    <scope>NUCLEOTIDE SEQUENCE [LARGE SCALE GENOMIC DNA]</scope>
    <source>
        <strain evidence="2 3">MAH-1</strain>
    </source>
</reference>
<gene>
    <name evidence="2" type="ORF">HZF10_14060</name>
</gene>
<name>A0A7Y8Y684_9FLAO</name>
<dbReference type="SUPFAM" id="SSF52833">
    <property type="entry name" value="Thioredoxin-like"/>
    <property type="match status" value="1"/>
</dbReference>
<feature type="chain" id="PRO_5031320334" evidence="1">
    <location>
        <begin position="20"/>
        <end position="233"/>
    </location>
</feature>